<feature type="compositionally biased region" description="Low complexity" evidence="1">
    <location>
        <begin position="71"/>
        <end position="82"/>
    </location>
</feature>
<sequence>GHTDPVHPGLGPALPAVHPQLRPGLLRGGVRRRVRAAPGPDPAGPHRRAGPGGGAGRRGHGHRQDGPGHPPAVRRAARPQARAVLRCLRQQRRAVLGLLQRHQGRRPADPGRRVRPRLPAAPGGAAGRAAAAGGRPRPRRAPV</sequence>
<keyword evidence="2" id="KW-0560">Oxidoreductase</keyword>
<protein>
    <submittedName>
        <fullName evidence="2">NADH-ubiquinone oxidoreductase chain B</fullName>
        <ecNumber evidence="2">1.6.5.3</ecNumber>
    </submittedName>
</protein>
<evidence type="ECO:0000313" key="2">
    <source>
        <dbReference type="EMBL" id="CAA9285118.1"/>
    </source>
</evidence>
<dbReference type="EMBL" id="CADCTP010000363">
    <property type="protein sequence ID" value="CAA9285118.1"/>
    <property type="molecule type" value="Genomic_DNA"/>
</dbReference>
<dbReference type="GO" id="GO:0016491">
    <property type="term" value="F:oxidoreductase activity"/>
    <property type="evidence" value="ECO:0007669"/>
    <property type="project" value="UniProtKB-KW"/>
</dbReference>
<evidence type="ECO:0000256" key="1">
    <source>
        <dbReference type="SAM" id="MobiDB-lite"/>
    </source>
</evidence>
<feature type="compositionally biased region" description="Low complexity" evidence="1">
    <location>
        <begin position="117"/>
        <end position="135"/>
    </location>
</feature>
<feature type="non-terminal residue" evidence="2">
    <location>
        <position position="1"/>
    </location>
</feature>
<proteinExistence type="predicted"/>
<feature type="region of interest" description="Disordered" evidence="1">
    <location>
        <begin position="98"/>
        <end position="143"/>
    </location>
</feature>
<reference evidence="2" key="1">
    <citation type="submission" date="2020-02" db="EMBL/GenBank/DDBJ databases">
        <authorList>
            <person name="Meier V. D."/>
        </authorList>
    </citation>
    <scope>NUCLEOTIDE SEQUENCE</scope>
    <source>
        <strain evidence="2">AVDCRST_MAG41</strain>
    </source>
</reference>
<gene>
    <name evidence="2" type="ORF">AVDCRST_MAG41-3917</name>
</gene>
<feature type="region of interest" description="Disordered" evidence="1">
    <location>
        <begin position="1"/>
        <end position="82"/>
    </location>
</feature>
<dbReference type="EC" id="1.6.5.3" evidence="2"/>
<feature type="non-terminal residue" evidence="2">
    <location>
        <position position="143"/>
    </location>
</feature>
<keyword evidence="2" id="KW-0830">Ubiquinone</keyword>
<dbReference type="AlphaFoldDB" id="A0A6J4JQW3"/>
<accession>A0A6J4JQW3</accession>
<name>A0A6J4JQW3_9ACTN</name>
<organism evidence="2">
    <name type="scientific">uncultured Mycobacteriales bacterium</name>
    <dbReference type="NCBI Taxonomy" id="581187"/>
    <lineage>
        <taxon>Bacteria</taxon>
        <taxon>Bacillati</taxon>
        <taxon>Actinomycetota</taxon>
        <taxon>Actinomycetes</taxon>
        <taxon>Mycobacteriales</taxon>
        <taxon>environmental samples</taxon>
    </lineage>
</organism>